<dbReference type="AlphaFoldDB" id="A0A9Q7AN55"/>
<dbReference type="RefSeq" id="WP_274373615.1">
    <property type="nucleotide sequence ID" value="NZ_CP072943.1"/>
</dbReference>
<dbReference type="InterPro" id="IPR009825">
    <property type="entry name" value="ECF_substrate-spec-like"/>
</dbReference>
<name>A0A9Q7AN55_9BACT</name>
<feature type="transmembrane region" description="Helical" evidence="1">
    <location>
        <begin position="76"/>
        <end position="96"/>
    </location>
</feature>
<dbReference type="EMBL" id="CP072943">
    <property type="protein sequence ID" value="QTX32383.1"/>
    <property type="molecule type" value="Genomic_DNA"/>
</dbReference>
<keyword evidence="1" id="KW-0472">Membrane</keyword>
<dbReference type="KEGG" id="aram:KAR29_00045"/>
<protein>
    <submittedName>
        <fullName evidence="2">Folate family ECF transporter S component</fullName>
    </submittedName>
</protein>
<evidence type="ECO:0000313" key="3">
    <source>
        <dbReference type="Proteomes" id="UP000671879"/>
    </source>
</evidence>
<feature type="transmembrane region" description="Helical" evidence="1">
    <location>
        <begin position="40"/>
        <end position="69"/>
    </location>
</feature>
<keyword evidence="1" id="KW-0812">Transmembrane</keyword>
<gene>
    <name evidence="2" type="ORF">KAR29_00045</name>
</gene>
<dbReference type="Proteomes" id="UP000671879">
    <property type="component" value="Chromosome"/>
</dbReference>
<accession>A0A9Q7AN55</accession>
<dbReference type="Pfam" id="PF07155">
    <property type="entry name" value="ECF-ribofla_trS"/>
    <property type="match status" value="1"/>
</dbReference>
<reference evidence="3" key="1">
    <citation type="submission" date="2021-04" db="EMBL/GenBank/DDBJ databases">
        <title>A novel Synergistetes isolate from a pyrite-forming mixed culture.</title>
        <authorList>
            <person name="Bunk B."/>
            <person name="Sproer C."/>
            <person name="Spring S."/>
            <person name="Pester M."/>
        </authorList>
    </citation>
    <scope>NUCLEOTIDE SEQUENCE [LARGE SCALE GENOMIC DNA]</scope>
    <source>
        <strain evidence="3">J.5.4.2-T.3.5.2</strain>
    </source>
</reference>
<proteinExistence type="predicted"/>
<feature type="transmembrane region" description="Helical" evidence="1">
    <location>
        <begin position="108"/>
        <end position="128"/>
    </location>
</feature>
<dbReference type="NCBIfam" id="TIGR04518">
    <property type="entry name" value="ECF_S_folT_fam"/>
    <property type="match status" value="1"/>
</dbReference>
<dbReference type="InterPro" id="IPR030949">
    <property type="entry name" value="ECF_S_folate_fam"/>
</dbReference>
<sequence>MDTRTKANLALLISLQIVLSRVAAIRIAIGPIEGIRLGFGAFPALFAGIAFGPVAGALVGGLGDIVGFFINPMGPYMPHFTLTAALTGALPGLVVHLSGGRPLTVRRLLLAIAAGQLVSSVLLVPLFLKQLFGIPLTATVPAKIVGEAINIPFYAFLLDALRKRFPSLHIAGNG</sequence>
<keyword evidence="3" id="KW-1185">Reference proteome</keyword>
<evidence type="ECO:0000256" key="1">
    <source>
        <dbReference type="SAM" id="Phobius"/>
    </source>
</evidence>
<dbReference type="GO" id="GO:0016020">
    <property type="term" value="C:membrane"/>
    <property type="evidence" value="ECO:0007669"/>
    <property type="project" value="InterPro"/>
</dbReference>
<dbReference type="Gene3D" id="1.10.1760.20">
    <property type="match status" value="1"/>
</dbReference>
<organism evidence="2 3">
    <name type="scientific">Aminithiophilus ramosus</name>
    <dbReference type="NCBI Taxonomy" id="3029084"/>
    <lineage>
        <taxon>Bacteria</taxon>
        <taxon>Thermotogati</taxon>
        <taxon>Synergistota</taxon>
        <taxon>Synergistia</taxon>
        <taxon>Synergistales</taxon>
        <taxon>Aminithiophilaceae</taxon>
        <taxon>Aminithiophilus</taxon>
    </lineage>
</organism>
<keyword evidence="1" id="KW-1133">Transmembrane helix</keyword>
<evidence type="ECO:0000313" key="2">
    <source>
        <dbReference type="EMBL" id="QTX32383.1"/>
    </source>
</evidence>